<dbReference type="Proteomes" id="UP000095192">
    <property type="component" value="Unassembled WGS sequence"/>
</dbReference>
<organism evidence="1 2">
    <name type="scientific">Cyclospora cayetanensis</name>
    <dbReference type="NCBI Taxonomy" id="88456"/>
    <lineage>
        <taxon>Eukaryota</taxon>
        <taxon>Sar</taxon>
        <taxon>Alveolata</taxon>
        <taxon>Apicomplexa</taxon>
        <taxon>Conoidasida</taxon>
        <taxon>Coccidia</taxon>
        <taxon>Eucoccidiorida</taxon>
        <taxon>Eimeriorina</taxon>
        <taxon>Eimeriidae</taxon>
        <taxon>Cyclospora</taxon>
    </lineage>
</organism>
<protein>
    <submittedName>
        <fullName evidence="1">Uncharacterized protein</fullName>
    </submittedName>
</protein>
<evidence type="ECO:0000313" key="2">
    <source>
        <dbReference type="Proteomes" id="UP000095192"/>
    </source>
</evidence>
<dbReference type="InParanoid" id="A0A1D3D6I1"/>
<dbReference type="VEuPathDB" id="ToxoDB:cyc_07882"/>
<comment type="caution">
    <text evidence="1">The sequence shown here is derived from an EMBL/GenBank/DDBJ whole genome shotgun (WGS) entry which is preliminary data.</text>
</comment>
<accession>A0A1D3D6I1</accession>
<name>A0A1D3D6I1_9EIME</name>
<keyword evidence="2" id="KW-1185">Reference proteome</keyword>
<dbReference type="EMBL" id="JROU02000527">
    <property type="protein sequence ID" value="OEH79037.1"/>
    <property type="molecule type" value="Genomic_DNA"/>
</dbReference>
<sequence>MLPVLQLLEGGGQTAVKQRGERRRAEKTTTKAALHGFLDRIRGGGAARDLSFADEERLAANFLRMREFL</sequence>
<gene>
    <name evidence="1" type="ORF">cyc_07882</name>
</gene>
<evidence type="ECO:0000313" key="1">
    <source>
        <dbReference type="EMBL" id="OEH79037.1"/>
    </source>
</evidence>
<reference evidence="1 2" key="1">
    <citation type="journal article" date="2016" name="BMC Genomics">
        <title>Comparative genomics reveals Cyclospora cayetanensis possesses coccidia-like metabolism and invasion components but unique surface antigens.</title>
        <authorList>
            <person name="Liu S."/>
            <person name="Wang L."/>
            <person name="Zheng H."/>
            <person name="Xu Z."/>
            <person name="Roellig D.M."/>
            <person name="Li N."/>
            <person name="Frace M.A."/>
            <person name="Tang K."/>
            <person name="Arrowood M.J."/>
            <person name="Moss D.M."/>
            <person name="Zhang L."/>
            <person name="Feng Y."/>
            <person name="Xiao L."/>
        </authorList>
    </citation>
    <scope>NUCLEOTIDE SEQUENCE [LARGE SCALE GENOMIC DNA]</scope>
    <source>
        <strain evidence="1 2">CHN_HEN01</strain>
    </source>
</reference>
<dbReference type="AlphaFoldDB" id="A0A1D3D6I1"/>
<proteinExistence type="predicted"/>